<feature type="domain" description="Zinc knuckle CX2CX4HX4C" evidence="3">
    <location>
        <begin position="183"/>
        <end position="228"/>
    </location>
</feature>
<feature type="compositionally biased region" description="Polar residues" evidence="1">
    <location>
        <begin position="336"/>
        <end position="345"/>
    </location>
</feature>
<feature type="domain" description="DUF4283" evidence="2">
    <location>
        <begin position="47"/>
        <end position="117"/>
    </location>
</feature>
<feature type="compositionally biased region" description="Basic and acidic residues" evidence="1">
    <location>
        <begin position="321"/>
        <end position="334"/>
    </location>
</feature>
<name>A0AAV6X6W0_9LAMI</name>
<keyword evidence="5" id="KW-1185">Reference proteome</keyword>
<comment type="caution">
    <text evidence="4">The sequence shown here is derived from an EMBL/GenBank/DDBJ whole genome shotgun (WGS) entry which is preliminary data.</text>
</comment>
<feature type="compositionally biased region" description="Pro residues" evidence="1">
    <location>
        <begin position="250"/>
        <end position="261"/>
    </location>
</feature>
<reference evidence="4" key="1">
    <citation type="submission" date="2019-10" db="EMBL/GenBank/DDBJ databases">
        <authorList>
            <person name="Zhang R."/>
            <person name="Pan Y."/>
            <person name="Wang J."/>
            <person name="Ma R."/>
            <person name="Yu S."/>
        </authorList>
    </citation>
    <scope>NUCLEOTIDE SEQUENCE</scope>
    <source>
        <strain evidence="4">LA-IB0</strain>
        <tissue evidence="4">Leaf</tissue>
    </source>
</reference>
<dbReference type="EMBL" id="WHWC01000009">
    <property type="protein sequence ID" value="KAG8376362.1"/>
    <property type="molecule type" value="Genomic_DNA"/>
</dbReference>
<dbReference type="Pfam" id="PF14392">
    <property type="entry name" value="zf-CCHC_4"/>
    <property type="match status" value="1"/>
</dbReference>
<proteinExistence type="predicted"/>
<accession>A0AAV6X6W0</accession>
<evidence type="ECO:0000259" key="2">
    <source>
        <dbReference type="Pfam" id="PF14111"/>
    </source>
</evidence>
<evidence type="ECO:0000259" key="3">
    <source>
        <dbReference type="Pfam" id="PF14392"/>
    </source>
</evidence>
<dbReference type="InterPro" id="IPR040256">
    <property type="entry name" value="At4g02000-like"/>
</dbReference>
<feature type="compositionally biased region" description="Low complexity" evidence="1">
    <location>
        <begin position="290"/>
        <end position="306"/>
    </location>
</feature>
<dbReference type="InterPro" id="IPR025558">
    <property type="entry name" value="DUF4283"/>
</dbReference>
<dbReference type="Pfam" id="PF14111">
    <property type="entry name" value="DUF4283"/>
    <property type="match status" value="1"/>
</dbReference>
<dbReference type="PANTHER" id="PTHR31286">
    <property type="entry name" value="GLYCINE-RICH CELL WALL STRUCTURAL PROTEIN 1.8-LIKE"/>
    <property type="match status" value="1"/>
</dbReference>
<dbReference type="Proteomes" id="UP000826271">
    <property type="component" value="Unassembled WGS sequence"/>
</dbReference>
<evidence type="ECO:0008006" key="6">
    <source>
        <dbReference type="Google" id="ProtNLM"/>
    </source>
</evidence>
<dbReference type="AlphaFoldDB" id="A0AAV6X6W0"/>
<sequence>MGSKSGSMEGDIDRMADCLSLSDVEGGQFMVPYGIWGVDNKIMGLGVVGRLLTNRRYNFGAIKETFLDAFNPVRGMEIKQIENNRLLFIFNHEVDRDRVFTKGPWNFRKELLVLKILGETDDPVTTNLDWNDMYVQVKGLPVGKGTDKLAEFIGNNIGIFKEGELEGPEQNWGILMRIRVSLNITKPLPRFMPLCSPEGEEIRVTFSYEKLANFCYFCGMLDHLSDYCGLRYKEDFVNPGKNTPFGPELRAPPPRRFPPPTSQTRRSEGLNWRWSNSGSRSDGEWRPRHGGSLSHSSHDPSLSNSLARFRSPQMNLSPFINRDRDHEVRDREESGETNSSPSTIPEGSVGGALGTVVPNSLPHDTLTRSPPYNCPLAIRNQPITESPQTPNSQSLNSIPHLSTQANILPSSPVV</sequence>
<feature type="compositionally biased region" description="Polar residues" evidence="1">
    <location>
        <begin position="381"/>
        <end position="414"/>
    </location>
</feature>
<dbReference type="InterPro" id="IPR025836">
    <property type="entry name" value="Zn_knuckle_CX2CX4HX4C"/>
</dbReference>
<protein>
    <recommendedName>
        <fullName evidence="6">DUF4283 domain-containing protein</fullName>
    </recommendedName>
</protein>
<organism evidence="4 5">
    <name type="scientific">Buddleja alternifolia</name>
    <dbReference type="NCBI Taxonomy" id="168488"/>
    <lineage>
        <taxon>Eukaryota</taxon>
        <taxon>Viridiplantae</taxon>
        <taxon>Streptophyta</taxon>
        <taxon>Embryophyta</taxon>
        <taxon>Tracheophyta</taxon>
        <taxon>Spermatophyta</taxon>
        <taxon>Magnoliopsida</taxon>
        <taxon>eudicotyledons</taxon>
        <taxon>Gunneridae</taxon>
        <taxon>Pentapetalae</taxon>
        <taxon>asterids</taxon>
        <taxon>lamiids</taxon>
        <taxon>Lamiales</taxon>
        <taxon>Scrophulariaceae</taxon>
        <taxon>Buddlejeae</taxon>
        <taxon>Buddleja</taxon>
    </lineage>
</organism>
<evidence type="ECO:0000313" key="5">
    <source>
        <dbReference type="Proteomes" id="UP000826271"/>
    </source>
</evidence>
<evidence type="ECO:0000313" key="4">
    <source>
        <dbReference type="EMBL" id="KAG8376362.1"/>
    </source>
</evidence>
<dbReference type="PANTHER" id="PTHR31286:SF153">
    <property type="entry name" value="DUF4283 DOMAIN PROTEIN"/>
    <property type="match status" value="1"/>
</dbReference>
<evidence type="ECO:0000256" key="1">
    <source>
        <dbReference type="SAM" id="MobiDB-lite"/>
    </source>
</evidence>
<gene>
    <name evidence="4" type="ORF">BUALT_Bualt09G0055200</name>
</gene>
<feature type="region of interest" description="Disordered" evidence="1">
    <location>
        <begin position="243"/>
        <end position="414"/>
    </location>
</feature>